<dbReference type="RefSeq" id="WP_004573006.1">
    <property type="nucleotide sequence ID" value="NZ_AFGF01000007.1"/>
</dbReference>
<keyword evidence="10" id="KW-1185">Reference proteome</keyword>
<dbReference type="EMBL" id="AFGF01000007">
    <property type="protein sequence ID" value="EGO65847.1"/>
    <property type="molecule type" value="Genomic_DNA"/>
</dbReference>
<feature type="transmembrane region" description="Helical" evidence="8">
    <location>
        <begin position="172"/>
        <end position="196"/>
    </location>
</feature>
<keyword evidence="3" id="KW-0813">Transport</keyword>
<reference evidence="9 10" key="1">
    <citation type="journal article" date="2011" name="EMBO J.">
        <title>Structural diversity of bacterial flagellar motors.</title>
        <authorList>
            <person name="Chen S."/>
            <person name="Beeby M."/>
            <person name="Murphy G.E."/>
            <person name="Leadbetter J.R."/>
            <person name="Hendrixson D.R."/>
            <person name="Briegel A."/>
            <person name="Li Z."/>
            <person name="Shi J."/>
            <person name="Tocheva E.I."/>
            <person name="Muller A."/>
            <person name="Dobro M.J."/>
            <person name="Jensen G.J."/>
        </authorList>
    </citation>
    <scope>NUCLEOTIDE SEQUENCE [LARGE SCALE GENOMIC DNA]</scope>
    <source>
        <strain evidence="9 10">DSM 6540</strain>
    </source>
</reference>
<dbReference type="InterPro" id="IPR004669">
    <property type="entry name" value="C4_dicarb_anaerob_car"/>
</dbReference>
<name>F7NDI5_9FIRM</name>
<evidence type="ECO:0000313" key="9">
    <source>
        <dbReference type="EMBL" id="EGO65847.1"/>
    </source>
</evidence>
<evidence type="ECO:0000256" key="4">
    <source>
        <dbReference type="ARBA" id="ARBA00022475"/>
    </source>
</evidence>
<organism evidence="9 10">
    <name type="scientific">Acetonema longum DSM 6540</name>
    <dbReference type="NCBI Taxonomy" id="1009370"/>
    <lineage>
        <taxon>Bacteria</taxon>
        <taxon>Bacillati</taxon>
        <taxon>Bacillota</taxon>
        <taxon>Negativicutes</taxon>
        <taxon>Acetonemataceae</taxon>
        <taxon>Acetonema</taxon>
    </lineage>
</organism>
<feature type="transmembrane region" description="Helical" evidence="8">
    <location>
        <begin position="50"/>
        <end position="72"/>
    </location>
</feature>
<comment type="subcellular location">
    <subcellularLocation>
        <location evidence="1">Cell membrane</location>
        <topology evidence="1">Multi-pass membrane protein</topology>
    </subcellularLocation>
</comment>
<dbReference type="NCBIfam" id="NF037994">
    <property type="entry name" value="DcuC_1"/>
    <property type="match status" value="1"/>
</dbReference>
<evidence type="ECO:0000256" key="6">
    <source>
        <dbReference type="ARBA" id="ARBA00022989"/>
    </source>
</evidence>
<dbReference type="PANTHER" id="PTHR42002:SF2">
    <property type="entry name" value="ANAEROBIC C4-DICARBOXYLATE TRANSPORTER DCUC-RELATED"/>
    <property type="match status" value="1"/>
</dbReference>
<evidence type="ECO:0000256" key="7">
    <source>
        <dbReference type="ARBA" id="ARBA00023136"/>
    </source>
</evidence>
<feature type="transmembrane region" description="Helical" evidence="8">
    <location>
        <begin position="222"/>
        <end position="238"/>
    </location>
</feature>
<feature type="transmembrane region" description="Helical" evidence="8">
    <location>
        <begin position="93"/>
        <end position="124"/>
    </location>
</feature>
<dbReference type="GO" id="GO:0015556">
    <property type="term" value="F:C4-dicarboxylate transmembrane transporter activity"/>
    <property type="evidence" value="ECO:0007669"/>
    <property type="project" value="InterPro"/>
</dbReference>
<feature type="transmembrane region" description="Helical" evidence="8">
    <location>
        <begin position="276"/>
        <end position="297"/>
    </location>
</feature>
<evidence type="ECO:0000256" key="5">
    <source>
        <dbReference type="ARBA" id="ARBA00022692"/>
    </source>
</evidence>
<dbReference type="OrthoDB" id="1675518at2"/>
<dbReference type="InterPro" id="IPR018385">
    <property type="entry name" value="C4_dicarb_anaerob_car-like"/>
</dbReference>
<comment type="similarity">
    <text evidence="2">Belongs to the DcuC/DcuD transporter (TC 2.A.61) family.</text>
</comment>
<sequence>MIWLGGIIVVLTFYAIIKRWETRMVLFASGLVMAAIAGKVPDVIDAFAKAMINGGLVPVICTVMGFAFVMKYTGCDKHMVQFLTGGITRMQAILIPASVMITFAINIALPSAAGCSAAVGAILIPTLIKAGVHPAIAGSAILAGTYGGTLSPGSAHPPFIAKLAGTDVMSVIAGHTVAAILCGLIGAIVLLVVAIVRKENKGCNIGESEAAADTSEKLQVNYIKAIVPIVPLALLVLGSKQINVLPAVSVPEAMIFGTILGLIVCRCNPQTISKEFFNGMGEAYGSVIGIIIAAAVFTKGMELIGLTGSLIEVMKHSEQIARFAAAFGPMIVAILSGSGDAATLAFNGAITPHAQDFGFGISQMGSAAFLSGSFGRSMSPVAGAAIVCAQLAGVDPIELAKRNAPGMILAAIAGMLLLL</sequence>
<keyword evidence="5 8" id="KW-0812">Transmembrane</keyword>
<evidence type="ECO:0000313" key="10">
    <source>
        <dbReference type="Proteomes" id="UP000003240"/>
    </source>
</evidence>
<comment type="caution">
    <text evidence="9">The sequence shown here is derived from an EMBL/GenBank/DDBJ whole genome shotgun (WGS) entry which is preliminary data.</text>
</comment>
<accession>F7NDI5</accession>
<evidence type="ECO:0000256" key="1">
    <source>
        <dbReference type="ARBA" id="ARBA00004651"/>
    </source>
</evidence>
<proteinExistence type="inferred from homology"/>
<keyword evidence="4" id="KW-1003">Cell membrane</keyword>
<protein>
    <submittedName>
        <fullName evidence="9">C4-dicarboxylate anaerobic carrier</fullName>
    </submittedName>
</protein>
<dbReference type="GO" id="GO:0005886">
    <property type="term" value="C:plasma membrane"/>
    <property type="evidence" value="ECO:0007669"/>
    <property type="project" value="UniProtKB-SubCell"/>
</dbReference>
<feature type="transmembrane region" description="Helical" evidence="8">
    <location>
        <begin position="244"/>
        <end position="264"/>
    </location>
</feature>
<dbReference type="AlphaFoldDB" id="F7NDI5"/>
<dbReference type="eggNOG" id="COG3069">
    <property type="taxonomic scope" value="Bacteria"/>
</dbReference>
<dbReference type="Proteomes" id="UP000003240">
    <property type="component" value="Unassembled WGS sequence"/>
</dbReference>
<evidence type="ECO:0000256" key="3">
    <source>
        <dbReference type="ARBA" id="ARBA00022448"/>
    </source>
</evidence>
<evidence type="ECO:0000256" key="2">
    <source>
        <dbReference type="ARBA" id="ARBA00005275"/>
    </source>
</evidence>
<dbReference type="STRING" id="1009370.ALO_00460"/>
<keyword evidence="7 8" id="KW-0472">Membrane</keyword>
<dbReference type="Pfam" id="PF03606">
    <property type="entry name" value="DcuC"/>
    <property type="match status" value="1"/>
</dbReference>
<evidence type="ECO:0000256" key="8">
    <source>
        <dbReference type="SAM" id="Phobius"/>
    </source>
</evidence>
<dbReference type="PANTHER" id="PTHR42002">
    <property type="entry name" value="ANAEROBIC C4-DICARBOXYLATE TRANSPORTER DCUC-RELATED"/>
    <property type="match status" value="1"/>
</dbReference>
<gene>
    <name evidence="9" type="ORF">ALO_00460</name>
</gene>
<keyword evidence="6 8" id="KW-1133">Transmembrane helix</keyword>